<dbReference type="Pfam" id="PF20408">
    <property type="entry name" value="Abhydrolase_11"/>
    <property type="match status" value="1"/>
</dbReference>
<keyword evidence="3" id="KW-1185">Reference proteome</keyword>
<evidence type="ECO:0000259" key="1">
    <source>
        <dbReference type="Pfam" id="PF20408"/>
    </source>
</evidence>
<proteinExistence type="predicted"/>
<reference evidence="2 3" key="1">
    <citation type="submission" date="2014-03" db="EMBL/GenBank/DDBJ databases">
        <title>Draft Genome Sequences of 13 Willow Endophytes.</title>
        <authorList>
            <person name="Gan H.Y."/>
            <person name="Gan H.M."/>
            <person name="Savka M.A."/>
            <person name="Hudson A.O."/>
        </authorList>
    </citation>
    <scope>NUCLEOTIDE SEQUENCE [LARGE SCALE GENOMIC DNA]</scope>
    <source>
        <strain evidence="2 3">RIT293</strain>
    </source>
</reference>
<dbReference type="SUPFAM" id="SSF53474">
    <property type="entry name" value="alpha/beta-Hydrolases"/>
    <property type="match status" value="1"/>
</dbReference>
<organism evidence="2 3">
    <name type="scientific">Microbacterium oleivorans</name>
    <dbReference type="NCBI Taxonomy" id="273677"/>
    <lineage>
        <taxon>Bacteria</taxon>
        <taxon>Bacillati</taxon>
        <taxon>Actinomycetota</taxon>
        <taxon>Actinomycetes</taxon>
        <taxon>Micrococcales</taxon>
        <taxon>Microbacteriaceae</taxon>
        <taxon>Microbacterium</taxon>
    </lineage>
</organism>
<dbReference type="PANTHER" id="PTHR13136">
    <property type="entry name" value="TESTIS DEVELOPMENT PROTEIN PRTD"/>
    <property type="match status" value="1"/>
</dbReference>
<accession>A0A031FQB9</accession>
<dbReference type="Gene3D" id="3.40.50.1820">
    <property type="entry name" value="alpha/beta hydrolase"/>
    <property type="match status" value="1"/>
</dbReference>
<dbReference type="EMBL" id="JFYO01000006">
    <property type="protein sequence ID" value="EZP27039.1"/>
    <property type="molecule type" value="Genomic_DNA"/>
</dbReference>
<dbReference type="PANTHER" id="PTHR13136:SF11">
    <property type="entry name" value="TESTIS-EXPRESSED PROTEIN 30"/>
    <property type="match status" value="1"/>
</dbReference>
<dbReference type="GO" id="GO:0016787">
    <property type="term" value="F:hydrolase activity"/>
    <property type="evidence" value="ECO:0007669"/>
    <property type="project" value="UniProtKB-KW"/>
</dbReference>
<feature type="domain" description="KANL3/Tex30 alpha/beta hydrolase-like" evidence="1">
    <location>
        <begin position="26"/>
        <end position="195"/>
    </location>
</feature>
<dbReference type="OrthoDB" id="652634at2"/>
<name>A0A031FQB9_9MICO</name>
<dbReference type="InterPro" id="IPR046879">
    <property type="entry name" value="KANL3/Tex30_Abhydrolase"/>
</dbReference>
<sequence length="223" mass="23134">MIPVALPSGGVELGAWIDEADHPIGVIALAHGAGAGHEHPFLVGAAQAWATAGFTTVRFDFPYRHSGRRMPGPAAHAIATLAAVEAFCRAAAPGIPFVAAGKSYGGRMASMAAAEGRITPDALVYLGYPLHPPGRPDNARTAHLPAVRAPQLFLAGTKDPFLQPLADLDEAVASCQRAEIVWFDGGGHSFEVAGRKLPADDVGAATATTAVPWLVERLQRPAA</sequence>
<protein>
    <submittedName>
        <fullName evidence="2">Hydrolase of the alpha/beta-hydrolase fold-containing protein</fullName>
    </submittedName>
</protein>
<evidence type="ECO:0000313" key="2">
    <source>
        <dbReference type="EMBL" id="EZP27039.1"/>
    </source>
</evidence>
<dbReference type="AlphaFoldDB" id="A0A031FQB9"/>
<comment type="caution">
    <text evidence="2">The sequence shown here is derived from an EMBL/GenBank/DDBJ whole genome shotgun (WGS) entry which is preliminary data.</text>
</comment>
<dbReference type="Proteomes" id="UP000024001">
    <property type="component" value="Unassembled WGS sequence"/>
</dbReference>
<dbReference type="RefSeq" id="WP_036312399.1">
    <property type="nucleotide sequence ID" value="NZ_JFYO01000006.1"/>
</dbReference>
<evidence type="ECO:0000313" key="3">
    <source>
        <dbReference type="Proteomes" id="UP000024001"/>
    </source>
</evidence>
<dbReference type="InterPro" id="IPR026555">
    <property type="entry name" value="NSL3/Tex30"/>
</dbReference>
<dbReference type="PATRIC" id="fig|273677.3.peg.2223"/>
<gene>
    <name evidence="2" type="ORF">BW34_02243</name>
</gene>
<dbReference type="InterPro" id="IPR029058">
    <property type="entry name" value="AB_hydrolase_fold"/>
</dbReference>
<keyword evidence="2" id="KW-0378">Hydrolase</keyword>
<dbReference type="eggNOG" id="COG3571">
    <property type="taxonomic scope" value="Bacteria"/>
</dbReference>